<evidence type="ECO:0000256" key="1">
    <source>
        <dbReference type="SAM" id="MobiDB-lite"/>
    </source>
</evidence>
<proteinExistence type="predicted"/>
<dbReference type="PRINTS" id="PR01217">
    <property type="entry name" value="PRICHEXTENSN"/>
</dbReference>
<dbReference type="AlphaFoldDB" id="A0A0L9U586"/>
<sequence length="202" mass="21869">MTGQGSERPDKGKGVARPKKRQRQAPKYVLRVPATLPTTTAPSPSSVGPPPTPALHPPLTPAVDPTPTPTIHPFPTLAVHPSPTLAVHPSPTPTADPLPPPMIITPTPSPVLITPTPPLTLLLYLPHLVYCLLRLSHHLLIQIQLVMVKVLTRSSMIDHGLSRMAQALGRAVHVDEVFAQTQVQKGTNEFVDERSRKNHISK</sequence>
<gene>
    <name evidence="2" type="ORF">LR48_Vigan03g122900</name>
</gene>
<dbReference type="Proteomes" id="UP000053144">
    <property type="component" value="Chromosome 3"/>
</dbReference>
<name>A0A0L9U586_PHAAN</name>
<accession>A0A0L9U586</accession>
<feature type="region of interest" description="Disordered" evidence="1">
    <location>
        <begin position="1"/>
        <end position="62"/>
    </location>
</feature>
<dbReference type="Gramene" id="KOM37847">
    <property type="protein sequence ID" value="KOM37847"/>
    <property type="gene ID" value="LR48_Vigan03g122900"/>
</dbReference>
<organism evidence="2 3">
    <name type="scientific">Phaseolus angularis</name>
    <name type="common">Azuki bean</name>
    <name type="synonym">Vigna angularis</name>
    <dbReference type="NCBI Taxonomy" id="3914"/>
    <lineage>
        <taxon>Eukaryota</taxon>
        <taxon>Viridiplantae</taxon>
        <taxon>Streptophyta</taxon>
        <taxon>Embryophyta</taxon>
        <taxon>Tracheophyta</taxon>
        <taxon>Spermatophyta</taxon>
        <taxon>Magnoliopsida</taxon>
        <taxon>eudicotyledons</taxon>
        <taxon>Gunneridae</taxon>
        <taxon>Pentapetalae</taxon>
        <taxon>rosids</taxon>
        <taxon>fabids</taxon>
        <taxon>Fabales</taxon>
        <taxon>Fabaceae</taxon>
        <taxon>Papilionoideae</taxon>
        <taxon>50 kb inversion clade</taxon>
        <taxon>NPAAA clade</taxon>
        <taxon>indigoferoid/millettioid clade</taxon>
        <taxon>Phaseoleae</taxon>
        <taxon>Vigna</taxon>
    </lineage>
</organism>
<evidence type="ECO:0000313" key="3">
    <source>
        <dbReference type="Proteomes" id="UP000053144"/>
    </source>
</evidence>
<feature type="compositionally biased region" description="Basic residues" evidence="1">
    <location>
        <begin position="14"/>
        <end position="24"/>
    </location>
</feature>
<protein>
    <submittedName>
        <fullName evidence="2">Uncharacterized protein</fullName>
    </submittedName>
</protein>
<feature type="compositionally biased region" description="Pro residues" evidence="1">
    <location>
        <begin position="47"/>
        <end position="62"/>
    </location>
</feature>
<dbReference type="EMBL" id="CM003373">
    <property type="protein sequence ID" value="KOM37847.1"/>
    <property type="molecule type" value="Genomic_DNA"/>
</dbReference>
<evidence type="ECO:0000313" key="2">
    <source>
        <dbReference type="EMBL" id="KOM37847.1"/>
    </source>
</evidence>
<feature type="compositionally biased region" description="Low complexity" evidence="1">
    <location>
        <begin position="29"/>
        <end position="46"/>
    </location>
</feature>
<reference evidence="3" key="1">
    <citation type="journal article" date="2015" name="Proc. Natl. Acad. Sci. U.S.A.">
        <title>Genome sequencing of adzuki bean (Vigna angularis) provides insight into high starch and low fat accumulation and domestication.</title>
        <authorList>
            <person name="Yang K."/>
            <person name="Tian Z."/>
            <person name="Chen C."/>
            <person name="Luo L."/>
            <person name="Zhao B."/>
            <person name="Wang Z."/>
            <person name="Yu L."/>
            <person name="Li Y."/>
            <person name="Sun Y."/>
            <person name="Li W."/>
            <person name="Chen Y."/>
            <person name="Li Y."/>
            <person name="Zhang Y."/>
            <person name="Ai D."/>
            <person name="Zhao J."/>
            <person name="Shang C."/>
            <person name="Ma Y."/>
            <person name="Wu B."/>
            <person name="Wang M."/>
            <person name="Gao L."/>
            <person name="Sun D."/>
            <person name="Zhang P."/>
            <person name="Guo F."/>
            <person name="Wang W."/>
            <person name="Li Y."/>
            <person name="Wang J."/>
            <person name="Varshney R.K."/>
            <person name="Wang J."/>
            <person name="Ling H.Q."/>
            <person name="Wan P."/>
        </authorList>
    </citation>
    <scope>NUCLEOTIDE SEQUENCE</scope>
    <source>
        <strain evidence="3">cv. Jingnong 6</strain>
    </source>
</reference>